<organism evidence="1 2">
    <name type="scientific">Dissulfurirhabdus thermomarina</name>
    <dbReference type="NCBI Taxonomy" id="1765737"/>
    <lineage>
        <taxon>Bacteria</taxon>
        <taxon>Deltaproteobacteria</taxon>
        <taxon>Dissulfurirhabdaceae</taxon>
        <taxon>Dissulfurirhabdus</taxon>
    </lineage>
</organism>
<dbReference type="RefSeq" id="WP_163299627.1">
    <property type="nucleotide sequence ID" value="NZ_JAAGRR010000171.1"/>
</dbReference>
<sequence>MKIVSPGFEVLDDYFRQGRVLEQIERCGRVCYKSEDRISPASAVPFIRGIIQRGHESVLEMAQLVLEVEVDGESTVQKFFERIPRFFQADRLGKGRFLLSGNPRAFRDAAREHKDLKIVKAVLRHLVEVHPALFEDLAPRHGWVPQDGVRVRSLAAPEVDALPVELLVRHRTLLVHLVVNRAVTHELVRHRVASYLQESQRYCRYGEDRFGGEVAFIRPCFFEEGTAGFELWAEAMETTERIYLELLKRHSPQAARTVLPNSCKTEIMVHATLAEWFHIVRLRASKAADPSMREIMRLLFPELARRFPAVFEPLADALRDA</sequence>
<proteinExistence type="predicted"/>
<dbReference type="GO" id="GO:0050660">
    <property type="term" value="F:flavin adenine dinucleotide binding"/>
    <property type="evidence" value="ECO:0007669"/>
    <property type="project" value="InterPro"/>
</dbReference>
<evidence type="ECO:0000313" key="2">
    <source>
        <dbReference type="Proteomes" id="UP000469346"/>
    </source>
</evidence>
<dbReference type="PANTHER" id="PTHR34934">
    <property type="entry name" value="FLAVIN-DEPENDENT THYMIDYLATE SYNTHASE"/>
    <property type="match status" value="1"/>
</dbReference>
<dbReference type="GO" id="GO:0006231">
    <property type="term" value="P:dTMP biosynthetic process"/>
    <property type="evidence" value="ECO:0007669"/>
    <property type="project" value="InterPro"/>
</dbReference>
<dbReference type="SUPFAM" id="SSF69796">
    <property type="entry name" value="Thymidylate synthase-complementing protein Thy1"/>
    <property type="match status" value="2"/>
</dbReference>
<dbReference type="Pfam" id="PF02511">
    <property type="entry name" value="Thy1"/>
    <property type="match status" value="1"/>
</dbReference>
<accession>A0A6N9TQ88</accession>
<dbReference type="InterPro" id="IPR036098">
    <property type="entry name" value="Thymidylate_synthase_ThyX_sf"/>
</dbReference>
<dbReference type="InterPro" id="IPR003669">
    <property type="entry name" value="Thymidylate_synthase_ThyX"/>
</dbReference>
<dbReference type="GO" id="GO:0004799">
    <property type="term" value="F:thymidylate synthase activity"/>
    <property type="evidence" value="ECO:0007669"/>
    <property type="project" value="TreeGrafter"/>
</dbReference>
<dbReference type="PROSITE" id="PS51331">
    <property type="entry name" value="THYX"/>
    <property type="match status" value="1"/>
</dbReference>
<gene>
    <name evidence="1" type="ORF">G3N55_11355</name>
</gene>
<protein>
    <submittedName>
        <fullName evidence="1">FAD-dependent thymidylate synthase</fullName>
    </submittedName>
</protein>
<comment type="caution">
    <text evidence="1">The sequence shown here is derived from an EMBL/GenBank/DDBJ whole genome shotgun (WGS) entry which is preliminary data.</text>
</comment>
<evidence type="ECO:0000313" key="1">
    <source>
        <dbReference type="EMBL" id="NDY43435.1"/>
    </source>
</evidence>
<dbReference type="CDD" id="cd20175">
    <property type="entry name" value="ThyX"/>
    <property type="match status" value="1"/>
</dbReference>
<dbReference type="Gene3D" id="3.30.1360.170">
    <property type="match status" value="2"/>
</dbReference>
<dbReference type="AlphaFoldDB" id="A0A6N9TQ88"/>
<dbReference type="GO" id="GO:0070402">
    <property type="term" value="F:NADPH binding"/>
    <property type="evidence" value="ECO:0007669"/>
    <property type="project" value="TreeGrafter"/>
</dbReference>
<name>A0A6N9TQ88_DISTH</name>
<dbReference type="GO" id="GO:0050797">
    <property type="term" value="F:thymidylate synthase (FAD) activity"/>
    <property type="evidence" value="ECO:0007669"/>
    <property type="project" value="InterPro"/>
</dbReference>
<dbReference type="Proteomes" id="UP000469346">
    <property type="component" value="Unassembled WGS sequence"/>
</dbReference>
<dbReference type="EMBL" id="JAAGRR010000171">
    <property type="protein sequence ID" value="NDY43435.1"/>
    <property type="molecule type" value="Genomic_DNA"/>
</dbReference>
<keyword evidence="2" id="KW-1185">Reference proteome</keyword>
<dbReference type="PANTHER" id="PTHR34934:SF1">
    <property type="entry name" value="FLAVIN-DEPENDENT THYMIDYLATE SYNTHASE"/>
    <property type="match status" value="1"/>
</dbReference>
<reference evidence="1 2" key="1">
    <citation type="submission" date="2020-02" db="EMBL/GenBank/DDBJ databases">
        <title>Comparative genomics of sulfur disproportionating microorganisms.</title>
        <authorList>
            <person name="Ward L.M."/>
            <person name="Bertran E."/>
            <person name="Johnston D.T."/>
        </authorList>
    </citation>
    <scope>NUCLEOTIDE SEQUENCE [LARGE SCALE GENOMIC DNA]</scope>
    <source>
        <strain evidence="1 2">DSM 100025</strain>
    </source>
</reference>